<dbReference type="PROSITE" id="PS51257">
    <property type="entry name" value="PROKAR_LIPOPROTEIN"/>
    <property type="match status" value="1"/>
</dbReference>
<organism evidence="2 3">
    <name type="scientific">Leeuwenhoekiella nanhaiensis</name>
    <dbReference type="NCBI Taxonomy" id="1655491"/>
    <lineage>
        <taxon>Bacteria</taxon>
        <taxon>Pseudomonadati</taxon>
        <taxon>Bacteroidota</taxon>
        <taxon>Flavobacteriia</taxon>
        <taxon>Flavobacteriales</taxon>
        <taxon>Flavobacteriaceae</taxon>
        <taxon>Leeuwenhoekiella</taxon>
    </lineage>
</organism>
<dbReference type="InterPro" id="IPR036249">
    <property type="entry name" value="Thioredoxin-like_sf"/>
</dbReference>
<dbReference type="Proteomes" id="UP000229433">
    <property type="component" value="Unassembled WGS sequence"/>
</dbReference>
<evidence type="ECO:0000313" key="2">
    <source>
        <dbReference type="EMBL" id="PHQ30614.1"/>
    </source>
</evidence>
<sequence>MKTHFLHPFFLVLTVLSFTACKKEVDSQKEFAHTNALIHETSPYLLKHAHNPVDWKPWSDTLFDYATQQQKLVLLSIGYASCHWCTVMEEETFSNDSVAAFMNKNFINVKVDREERPDVDHVYMTALQLMRGSGGWPLNMILLPDGNPVYGGTYHTRDEWMTSIKMIDSLYREDPKRAKEYASEVTRRIQELNSGNSTNSKEKITQETLADGVNNWQKNWDFKNGGFGNNQKFMLPASLNYLLDLAHLTQNQEILAFVELTLDKIALGGVYDHLDGGFYRYSTNAEWSVPHFEKMLYDNAQLISLYSKAYKAFKKPLYKQRVTETIQFLNAYFKTEAGDYISALDADLEGEEGAYYLFSEDELKTISEEPQLFRNYYNIASKNQTDEGLYNLYLSKTDTVFVKENNLKGDEFNTLKSSWKNDLKAIKKKRQFPLKDDKIIVSWNAMMIEALGDAYAATADADYLRQAEETFQVLTTKAWKNEVLIHSYKPGSKPVAGFLDDYSFLSAAALKLYTLTGKFDYLHTAKDLSSQTLSRFEIENSSFYKYNSQDNLIAPIVITNDAVMPSANAVLANNLLLLSNIFYDDDLAAKANAMLAAIQPEVESAPDAYAHWQYVALKKIFPFYDVAIAGPQSKALSLDLHKYYTPNALVIFEEIETEIPVFESRYVNGKTLIYICEQRSCKYPVSTVSEALGLMNYQLFP</sequence>
<dbReference type="AlphaFoldDB" id="A0A2G1VV28"/>
<keyword evidence="3" id="KW-1185">Reference proteome</keyword>
<dbReference type="RefSeq" id="WP_099645444.1">
    <property type="nucleotide sequence ID" value="NZ_KZ319288.1"/>
</dbReference>
<dbReference type="OrthoDB" id="9762614at2"/>
<dbReference type="Pfam" id="PF03190">
    <property type="entry name" value="Thioredox_DsbH"/>
    <property type="match status" value="1"/>
</dbReference>
<dbReference type="SUPFAM" id="SSF52833">
    <property type="entry name" value="Thioredoxin-like"/>
    <property type="match status" value="1"/>
</dbReference>
<feature type="domain" description="Spermatogenesis-associated protein 20-like TRX" evidence="1">
    <location>
        <begin position="34"/>
        <end position="189"/>
    </location>
</feature>
<reference evidence="2 3" key="1">
    <citation type="submission" date="2017-08" db="EMBL/GenBank/DDBJ databases">
        <title>The whole genome shortgun sequences of strain Leeuwenhoekiella nanhaiensis G18 from the South China Sea.</title>
        <authorList>
            <person name="Liu Q."/>
        </authorList>
    </citation>
    <scope>NUCLEOTIDE SEQUENCE [LARGE SCALE GENOMIC DNA]</scope>
    <source>
        <strain evidence="2 3">G18</strain>
    </source>
</reference>
<dbReference type="Gene3D" id="1.50.10.10">
    <property type="match status" value="1"/>
</dbReference>
<name>A0A2G1VV28_9FLAO</name>
<comment type="caution">
    <text evidence="2">The sequence shown here is derived from an EMBL/GenBank/DDBJ whole genome shotgun (WGS) entry which is preliminary data.</text>
</comment>
<dbReference type="Gene3D" id="3.40.30.10">
    <property type="entry name" value="Glutaredoxin"/>
    <property type="match status" value="1"/>
</dbReference>
<evidence type="ECO:0000259" key="1">
    <source>
        <dbReference type="Pfam" id="PF03190"/>
    </source>
</evidence>
<dbReference type="Gene3D" id="1.50.10.20">
    <property type="match status" value="1"/>
</dbReference>
<dbReference type="InterPro" id="IPR008928">
    <property type="entry name" value="6-hairpin_glycosidase_sf"/>
</dbReference>
<dbReference type="PANTHER" id="PTHR42899">
    <property type="entry name" value="SPERMATOGENESIS-ASSOCIATED PROTEIN 20"/>
    <property type="match status" value="1"/>
</dbReference>
<protein>
    <recommendedName>
        <fullName evidence="1">Spermatogenesis-associated protein 20-like TRX domain-containing protein</fullName>
    </recommendedName>
</protein>
<dbReference type="EMBL" id="NQXA01000002">
    <property type="protein sequence ID" value="PHQ30614.1"/>
    <property type="molecule type" value="Genomic_DNA"/>
</dbReference>
<dbReference type="GO" id="GO:0005975">
    <property type="term" value="P:carbohydrate metabolic process"/>
    <property type="evidence" value="ECO:0007669"/>
    <property type="project" value="InterPro"/>
</dbReference>
<dbReference type="InterPro" id="IPR004879">
    <property type="entry name" value="Ssp411-like_TRX"/>
</dbReference>
<accession>A0A2G1VV28</accession>
<evidence type="ECO:0000313" key="3">
    <source>
        <dbReference type="Proteomes" id="UP000229433"/>
    </source>
</evidence>
<dbReference type="SUPFAM" id="SSF48208">
    <property type="entry name" value="Six-hairpin glycosidases"/>
    <property type="match status" value="1"/>
</dbReference>
<dbReference type="InterPro" id="IPR024705">
    <property type="entry name" value="Ssp411"/>
</dbReference>
<dbReference type="CDD" id="cd02955">
    <property type="entry name" value="SSP411"/>
    <property type="match status" value="1"/>
</dbReference>
<proteinExistence type="predicted"/>
<dbReference type="PANTHER" id="PTHR42899:SF1">
    <property type="entry name" value="SPERMATOGENESIS-ASSOCIATED PROTEIN 20"/>
    <property type="match status" value="1"/>
</dbReference>
<dbReference type="PIRSF" id="PIRSF006402">
    <property type="entry name" value="UCP006402_thioredoxin"/>
    <property type="match status" value="1"/>
</dbReference>
<dbReference type="InterPro" id="IPR012341">
    <property type="entry name" value="6hp_glycosidase-like_sf"/>
</dbReference>
<gene>
    <name evidence="2" type="ORF">CJ305_06570</name>
</gene>